<evidence type="ECO:0000256" key="1">
    <source>
        <dbReference type="SAM" id="Phobius"/>
    </source>
</evidence>
<evidence type="ECO:0000313" key="3">
    <source>
        <dbReference type="Proteomes" id="UP000469215"/>
    </source>
</evidence>
<feature type="transmembrane region" description="Helical" evidence="1">
    <location>
        <begin position="41"/>
        <end position="63"/>
    </location>
</feature>
<evidence type="ECO:0000313" key="2">
    <source>
        <dbReference type="EMBL" id="MYM19393.1"/>
    </source>
</evidence>
<proteinExistence type="predicted"/>
<sequence>MFEVTALEVAVLCVWLAGIGCALAVLRRVRRSAVPGSSRGALTLAAAVFIPVFGSALAAMALVREVRAGRR</sequence>
<dbReference type="Proteomes" id="UP000469215">
    <property type="component" value="Unassembled WGS sequence"/>
</dbReference>
<keyword evidence="1" id="KW-0812">Transmembrane</keyword>
<dbReference type="RefSeq" id="WP_160952825.1">
    <property type="nucleotide sequence ID" value="NZ_WWEQ01000015.1"/>
</dbReference>
<comment type="caution">
    <text evidence="2">The sequence shown here is derived from an EMBL/GenBank/DDBJ whole genome shotgun (WGS) entry which is preliminary data.</text>
</comment>
<keyword evidence="3" id="KW-1185">Reference proteome</keyword>
<gene>
    <name evidence="2" type="ORF">GSY69_05265</name>
</gene>
<dbReference type="AlphaFoldDB" id="A0A6N9H635"/>
<dbReference type="EMBL" id="WWEQ01000015">
    <property type="protein sequence ID" value="MYM19393.1"/>
    <property type="molecule type" value="Genomic_DNA"/>
</dbReference>
<accession>A0A6N9H635</accession>
<reference evidence="2 3" key="1">
    <citation type="submission" date="2020-01" db="EMBL/GenBank/DDBJ databases">
        <authorList>
            <person name="Deng T."/>
        </authorList>
    </citation>
    <scope>NUCLEOTIDE SEQUENCE [LARGE SCALE GENOMIC DNA]</scope>
    <source>
        <strain evidence="2 3">5221</strain>
    </source>
</reference>
<organism evidence="2 3">
    <name type="scientific">Brevibacterium rongguiense</name>
    <dbReference type="NCBI Taxonomy" id="2695267"/>
    <lineage>
        <taxon>Bacteria</taxon>
        <taxon>Bacillati</taxon>
        <taxon>Actinomycetota</taxon>
        <taxon>Actinomycetes</taxon>
        <taxon>Micrococcales</taxon>
        <taxon>Brevibacteriaceae</taxon>
        <taxon>Brevibacterium</taxon>
    </lineage>
</organism>
<feature type="transmembrane region" description="Helical" evidence="1">
    <location>
        <begin position="6"/>
        <end position="29"/>
    </location>
</feature>
<name>A0A6N9H635_9MICO</name>
<protein>
    <submittedName>
        <fullName evidence="2">Uncharacterized protein</fullName>
    </submittedName>
</protein>
<keyword evidence="1" id="KW-1133">Transmembrane helix</keyword>
<keyword evidence="1" id="KW-0472">Membrane</keyword>